<dbReference type="EMBL" id="MU118022">
    <property type="protein sequence ID" value="KAF9647979.1"/>
    <property type="molecule type" value="Genomic_DNA"/>
</dbReference>
<proteinExistence type="predicted"/>
<comment type="caution">
    <text evidence="1">The sequence shown here is derived from an EMBL/GenBank/DDBJ whole genome shotgun (WGS) entry which is preliminary data.</text>
</comment>
<dbReference type="Proteomes" id="UP000886501">
    <property type="component" value="Unassembled WGS sequence"/>
</dbReference>
<protein>
    <submittedName>
        <fullName evidence="1">Uncharacterized protein</fullName>
    </submittedName>
</protein>
<feature type="non-terminal residue" evidence="1">
    <location>
        <position position="1"/>
    </location>
</feature>
<evidence type="ECO:0000313" key="1">
    <source>
        <dbReference type="EMBL" id="KAF9647979.1"/>
    </source>
</evidence>
<accession>A0ACB6ZEH2</accession>
<organism evidence="1 2">
    <name type="scientific">Thelephora ganbajun</name>
    <name type="common">Ganba fungus</name>
    <dbReference type="NCBI Taxonomy" id="370292"/>
    <lineage>
        <taxon>Eukaryota</taxon>
        <taxon>Fungi</taxon>
        <taxon>Dikarya</taxon>
        <taxon>Basidiomycota</taxon>
        <taxon>Agaricomycotina</taxon>
        <taxon>Agaricomycetes</taxon>
        <taxon>Thelephorales</taxon>
        <taxon>Thelephoraceae</taxon>
        <taxon>Thelephora</taxon>
    </lineage>
</organism>
<reference evidence="1" key="2">
    <citation type="journal article" date="2020" name="Nat. Commun.">
        <title>Large-scale genome sequencing of mycorrhizal fungi provides insights into the early evolution of symbiotic traits.</title>
        <authorList>
            <person name="Miyauchi S."/>
            <person name="Kiss E."/>
            <person name="Kuo A."/>
            <person name="Drula E."/>
            <person name="Kohler A."/>
            <person name="Sanchez-Garcia M."/>
            <person name="Morin E."/>
            <person name="Andreopoulos B."/>
            <person name="Barry K.W."/>
            <person name="Bonito G."/>
            <person name="Buee M."/>
            <person name="Carver A."/>
            <person name="Chen C."/>
            <person name="Cichocki N."/>
            <person name="Clum A."/>
            <person name="Culley D."/>
            <person name="Crous P.W."/>
            <person name="Fauchery L."/>
            <person name="Girlanda M."/>
            <person name="Hayes R.D."/>
            <person name="Keri Z."/>
            <person name="LaButti K."/>
            <person name="Lipzen A."/>
            <person name="Lombard V."/>
            <person name="Magnuson J."/>
            <person name="Maillard F."/>
            <person name="Murat C."/>
            <person name="Nolan M."/>
            <person name="Ohm R.A."/>
            <person name="Pangilinan J."/>
            <person name="Pereira M.F."/>
            <person name="Perotto S."/>
            <person name="Peter M."/>
            <person name="Pfister S."/>
            <person name="Riley R."/>
            <person name="Sitrit Y."/>
            <person name="Stielow J.B."/>
            <person name="Szollosi G."/>
            <person name="Zifcakova L."/>
            <person name="Stursova M."/>
            <person name="Spatafora J.W."/>
            <person name="Tedersoo L."/>
            <person name="Vaario L.M."/>
            <person name="Yamada A."/>
            <person name="Yan M."/>
            <person name="Wang P."/>
            <person name="Xu J."/>
            <person name="Bruns T."/>
            <person name="Baldrian P."/>
            <person name="Vilgalys R."/>
            <person name="Dunand C."/>
            <person name="Henrissat B."/>
            <person name="Grigoriev I.V."/>
            <person name="Hibbett D."/>
            <person name="Nagy L.G."/>
            <person name="Martin F.M."/>
        </authorList>
    </citation>
    <scope>NUCLEOTIDE SEQUENCE</scope>
    <source>
        <strain evidence="1">P2</strain>
    </source>
</reference>
<keyword evidence="2" id="KW-1185">Reference proteome</keyword>
<evidence type="ECO:0000313" key="2">
    <source>
        <dbReference type="Proteomes" id="UP000886501"/>
    </source>
</evidence>
<name>A0ACB6ZEH2_THEGA</name>
<gene>
    <name evidence="1" type="ORF">BDM02DRAFT_3097219</name>
</gene>
<reference evidence="1" key="1">
    <citation type="submission" date="2019-10" db="EMBL/GenBank/DDBJ databases">
        <authorList>
            <consortium name="DOE Joint Genome Institute"/>
            <person name="Kuo A."/>
            <person name="Miyauchi S."/>
            <person name="Kiss E."/>
            <person name="Drula E."/>
            <person name="Kohler A."/>
            <person name="Sanchez-Garcia M."/>
            <person name="Andreopoulos B."/>
            <person name="Barry K.W."/>
            <person name="Bonito G."/>
            <person name="Buee M."/>
            <person name="Carver A."/>
            <person name="Chen C."/>
            <person name="Cichocki N."/>
            <person name="Clum A."/>
            <person name="Culley D."/>
            <person name="Crous P.W."/>
            <person name="Fauchery L."/>
            <person name="Girlanda M."/>
            <person name="Hayes R."/>
            <person name="Keri Z."/>
            <person name="Labutti K."/>
            <person name="Lipzen A."/>
            <person name="Lombard V."/>
            <person name="Magnuson J."/>
            <person name="Maillard F."/>
            <person name="Morin E."/>
            <person name="Murat C."/>
            <person name="Nolan M."/>
            <person name="Ohm R."/>
            <person name="Pangilinan J."/>
            <person name="Pereira M."/>
            <person name="Perotto S."/>
            <person name="Peter M."/>
            <person name="Riley R."/>
            <person name="Sitrit Y."/>
            <person name="Stielow B."/>
            <person name="Szollosi G."/>
            <person name="Zifcakova L."/>
            <person name="Stursova M."/>
            <person name="Spatafora J.W."/>
            <person name="Tedersoo L."/>
            <person name="Vaario L.-M."/>
            <person name="Yamada A."/>
            <person name="Yan M."/>
            <person name="Wang P."/>
            <person name="Xu J."/>
            <person name="Bruns T."/>
            <person name="Baldrian P."/>
            <person name="Vilgalys R."/>
            <person name="Henrissat B."/>
            <person name="Grigoriev I.V."/>
            <person name="Hibbett D."/>
            <person name="Nagy L.G."/>
            <person name="Martin F.M."/>
        </authorList>
    </citation>
    <scope>NUCLEOTIDE SEQUENCE</scope>
    <source>
        <strain evidence="1">P2</strain>
    </source>
</reference>
<sequence length="352" mass="40426">VWVIAQSNVAVKNVAEKLAESGFLDFKLLVSKDFHFDWHEHLYEVIRHNVIESGDFKRTIYDNERLLSGARVILCTISMLSTERIMDCGFTTIVPVQTVIIDEASQIEVGDYLPILARYKATLRKMVFIGDDKQLAPYGQEDIPELRSVFEWPHLRDNAVFLDTQYRMPTVIGNFISRHVYSSRLRTVHHIHHPTCCRFVDVSNGKEIKKGVSWVNEGEVKAAVQMAKRYIREKKGFRIITPYDAQRNAIENALKATGLAWENTVFNVDSFQGNEEDHIIVSIVRTKAPGFMRNQRRTNVMLSRCKKSMMICTHRGFLQNKSVGRTLVGQLASEHVPKTGWVTLECLATQRW</sequence>